<dbReference type="RefSeq" id="WP_183994702.1">
    <property type="nucleotide sequence ID" value="NZ_JACIEH010000001.1"/>
</dbReference>
<protein>
    <submittedName>
        <fullName evidence="1">Microsomal dipeptidase-like Zn-dependent dipeptidase</fullName>
    </submittedName>
</protein>
<dbReference type="AlphaFoldDB" id="A0A7W6JPL7"/>
<dbReference type="SUPFAM" id="SSF117782">
    <property type="entry name" value="YbjQ-like"/>
    <property type="match status" value="1"/>
</dbReference>
<evidence type="ECO:0000313" key="2">
    <source>
        <dbReference type="Proteomes" id="UP000557392"/>
    </source>
</evidence>
<accession>A0A7W6JPL7</accession>
<organism evidence="1 2">
    <name type="scientific">Sphingomonas kyeonggiensis</name>
    <dbReference type="NCBI Taxonomy" id="1268553"/>
    <lineage>
        <taxon>Bacteria</taxon>
        <taxon>Pseudomonadati</taxon>
        <taxon>Pseudomonadota</taxon>
        <taxon>Alphaproteobacteria</taxon>
        <taxon>Sphingomonadales</taxon>
        <taxon>Sphingomonadaceae</taxon>
        <taxon>Sphingomonas</taxon>
    </lineage>
</organism>
<dbReference type="Proteomes" id="UP000557392">
    <property type="component" value="Unassembled WGS sequence"/>
</dbReference>
<proteinExistence type="predicted"/>
<sequence length="101" mass="10232">MSSNIGSSTSLGPVQAYLSGVARADAKGEVPSSVNIPTVSEAAAAVERVAKVRGADGVVGLGSDYRRIALASGLSVMWKVEVMAWGTAVLRTADPDGDPNS</sequence>
<dbReference type="EMBL" id="JACIEH010000001">
    <property type="protein sequence ID" value="MBB4097233.1"/>
    <property type="molecule type" value="Genomic_DNA"/>
</dbReference>
<keyword evidence="2" id="KW-1185">Reference proteome</keyword>
<gene>
    <name evidence="1" type="ORF">GGR46_000766</name>
</gene>
<name>A0A7W6JPL7_9SPHN</name>
<dbReference type="InterPro" id="IPR035439">
    <property type="entry name" value="UPF0145_dom_sf"/>
</dbReference>
<reference evidence="1 2" key="1">
    <citation type="submission" date="2020-08" db="EMBL/GenBank/DDBJ databases">
        <title>Genomic Encyclopedia of Type Strains, Phase IV (KMG-IV): sequencing the most valuable type-strain genomes for metagenomic binning, comparative biology and taxonomic classification.</title>
        <authorList>
            <person name="Goeker M."/>
        </authorList>
    </citation>
    <scope>NUCLEOTIDE SEQUENCE [LARGE SCALE GENOMIC DNA]</scope>
    <source>
        <strain evidence="1 2">DSM 101806</strain>
    </source>
</reference>
<comment type="caution">
    <text evidence="1">The sequence shown here is derived from an EMBL/GenBank/DDBJ whole genome shotgun (WGS) entry which is preliminary data.</text>
</comment>
<evidence type="ECO:0000313" key="1">
    <source>
        <dbReference type="EMBL" id="MBB4097233.1"/>
    </source>
</evidence>